<feature type="chain" id="PRO_5047390773" evidence="1">
    <location>
        <begin position="21"/>
        <end position="90"/>
    </location>
</feature>
<gene>
    <name evidence="2" type="ORF">LU297_07075</name>
</gene>
<name>A0ABY6F2X9_9GAMM</name>
<dbReference type="RefSeq" id="WP_263075838.1">
    <property type="nucleotide sequence ID" value="NZ_CP089977.1"/>
</dbReference>
<keyword evidence="3" id="KW-1185">Reference proteome</keyword>
<dbReference type="Proteomes" id="UP001063782">
    <property type="component" value="Chromosome"/>
</dbReference>
<dbReference type="Gene3D" id="2.30.30.40">
    <property type="entry name" value="SH3 Domains"/>
    <property type="match status" value="1"/>
</dbReference>
<evidence type="ECO:0000256" key="1">
    <source>
        <dbReference type="SAM" id="SignalP"/>
    </source>
</evidence>
<keyword evidence="1" id="KW-0732">Signal</keyword>
<organism evidence="2 3">
    <name type="scientific">Moraxella nasicaprae</name>
    <dbReference type="NCBI Taxonomy" id="2904122"/>
    <lineage>
        <taxon>Bacteria</taxon>
        <taxon>Pseudomonadati</taxon>
        <taxon>Pseudomonadota</taxon>
        <taxon>Gammaproteobacteria</taxon>
        <taxon>Moraxellales</taxon>
        <taxon>Moraxellaceae</taxon>
        <taxon>Moraxella</taxon>
    </lineage>
</organism>
<sequence>MKKSIIALLATLAISTSAYAETCKVTDPTGTPLNARATPNGKIIGKVRNGTMVYIDNYDYDRKGRPWALVFNARNGNYIGWVFREFISCY</sequence>
<accession>A0ABY6F2X9</accession>
<protein>
    <submittedName>
        <fullName evidence="2">SH3 domain-containing protein</fullName>
    </submittedName>
</protein>
<proteinExistence type="predicted"/>
<reference evidence="2" key="1">
    <citation type="submission" date="2021-12" db="EMBL/GenBank/DDBJ databases">
        <title>taxonomy of Moraxella sp. ZY201224.</title>
        <authorList>
            <person name="Li F."/>
        </authorList>
    </citation>
    <scope>NUCLEOTIDE SEQUENCE</scope>
    <source>
        <strain evidence="2">ZY201224</strain>
    </source>
</reference>
<dbReference type="EMBL" id="CP089977">
    <property type="protein sequence ID" value="UXZ04352.1"/>
    <property type="molecule type" value="Genomic_DNA"/>
</dbReference>
<evidence type="ECO:0000313" key="2">
    <source>
        <dbReference type="EMBL" id="UXZ04352.1"/>
    </source>
</evidence>
<evidence type="ECO:0000313" key="3">
    <source>
        <dbReference type="Proteomes" id="UP001063782"/>
    </source>
</evidence>
<feature type="signal peptide" evidence="1">
    <location>
        <begin position="1"/>
        <end position="20"/>
    </location>
</feature>